<gene>
    <name evidence="3" type="ORF">TM35_000093060</name>
</gene>
<dbReference type="InterPro" id="IPR008978">
    <property type="entry name" value="HSP20-like_chaperone"/>
</dbReference>
<dbReference type="EMBL" id="NBCO01000009">
    <property type="protein sequence ID" value="ORC90256.1"/>
    <property type="molecule type" value="Genomic_DNA"/>
</dbReference>
<dbReference type="GeneID" id="39984325"/>
<sequence>MNGTDISSLVELLDRNKGFKRPDGQTIGYSLQETDSREIPSSSVTNTVEANPISVTLPPMVVDQQLGLPIPSDTREAKKLQTKKRQVSIPKGYAIWTEEEIAAAVSSRNDVARKPLEGAEEPEYTILHQENITAEDVYLCLDFNKPDSTAILIKIVMPKQERFSDIAIEVDPFEFYLSSSKYYLRATLPKKVISGKANAKWESNTKILSVQLVVDDSERFI</sequence>
<dbReference type="Proteomes" id="UP000192257">
    <property type="component" value="Unassembled WGS sequence"/>
</dbReference>
<dbReference type="Gene3D" id="2.60.40.790">
    <property type="match status" value="1"/>
</dbReference>
<evidence type="ECO:0000313" key="4">
    <source>
        <dbReference type="Proteomes" id="UP000192257"/>
    </source>
</evidence>
<dbReference type="PANTHER" id="PTHR21083">
    <property type="entry name" value="TWISTER"/>
    <property type="match status" value="1"/>
</dbReference>
<evidence type="ECO:0000259" key="2">
    <source>
        <dbReference type="Pfam" id="PF18201"/>
    </source>
</evidence>
<comment type="caution">
    <text evidence="3">The sequence shown here is derived from an EMBL/GenBank/DDBJ whole genome shotgun (WGS) entry which is preliminary data.</text>
</comment>
<dbReference type="RefSeq" id="XP_028884322.1">
    <property type="nucleotide sequence ID" value="XM_029024545.1"/>
</dbReference>
<comment type="similarity">
    <text evidence="1">Belongs to the PIH1 family.</text>
</comment>
<evidence type="ECO:0000313" key="3">
    <source>
        <dbReference type="EMBL" id="ORC90256.1"/>
    </source>
</evidence>
<dbReference type="GO" id="GO:0070286">
    <property type="term" value="P:axonemal dynein complex assembly"/>
    <property type="evidence" value="ECO:0007669"/>
    <property type="project" value="InterPro"/>
</dbReference>
<reference evidence="3 4" key="1">
    <citation type="submission" date="2017-03" db="EMBL/GenBank/DDBJ databases">
        <title>An alternative strategy for trypanosome survival in the mammalian bloodstream revealed through genome and transcriptome analysis of the ubiquitous bovine parasite Trypanosoma (Megatrypanum) theileri.</title>
        <authorList>
            <person name="Kelly S."/>
            <person name="Ivens A."/>
            <person name="Mott A."/>
            <person name="O'Neill E."/>
            <person name="Emms D."/>
            <person name="Macleod O."/>
            <person name="Voorheis P."/>
            <person name="Matthews J."/>
            <person name="Matthews K."/>
            <person name="Carrington M."/>
        </authorList>
    </citation>
    <scope>NUCLEOTIDE SEQUENCE [LARGE SCALE GENOMIC DNA]</scope>
    <source>
        <strain evidence="3">Edinburgh</strain>
    </source>
</reference>
<dbReference type="OrthoDB" id="25887at2759"/>
<protein>
    <recommendedName>
        <fullName evidence="2">PIH1D1/2/3 CS-like domain-containing protein</fullName>
    </recommendedName>
</protein>
<evidence type="ECO:0000256" key="1">
    <source>
        <dbReference type="ARBA" id="ARBA00008511"/>
    </source>
</evidence>
<proteinExistence type="inferred from homology"/>
<keyword evidence="4" id="KW-1185">Reference proteome</keyword>
<dbReference type="GO" id="GO:0005737">
    <property type="term" value="C:cytoplasm"/>
    <property type="evidence" value="ECO:0007669"/>
    <property type="project" value="TreeGrafter"/>
</dbReference>
<dbReference type="PANTHER" id="PTHR21083:SF0">
    <property type="entry name" value="DYNEIN AXONEMAL ASSEMBLY FACTOR 6"/>
    <property type="match status" value="1"/>
</dbReference>
<dbReference type="GO" id="GO:0045505">
    <property type="term" value="F:dynein intermediate chain binding"/>
    <property type="evidence" value="ECO:0007669"/>
    <property type="project" value="TreeGrafter"/>
</dbReference>
<feature type="domain" description="PIH1D1/2/3 CS-like" evidence="2">
    <location>
        <begin position="121"/>
        <end position="214"/>
    </location>
</feature>
<dbReference type="STRING" id="67003.A0A1X0NZY8"/>
<dbReference type="InterPro" id="IPR041442">
    <property type="entry name" value="PIH1D1/2/3_CS-like"/>
</dbReference>
<dbReference type="Pfam" id="PF18201">
    <property type="entry name" value="PIH1_CS"/>
    <property type="match status" value="1"/>
</dbReference>
<name>A0A1X0NZY8_9TRYP</name>
<organism evidence="3 4">
    <name type="scientific">Trypanosoma theileri</name>
    <dbReference type="NCBI Taxonomy" id="67003"/>
    <lineage>
        <taxon>Eukaryota</taxon>
        <taxon>Discoba</taxon>
        <taxon>Euglenozoa</taxon>
        <taxon>Kinetoplastea</taxon>
        <taxon>Metakinetoplastina</taxon>
        <taxon>Trypanosomatida</taxon>
        <taxon>Trypanosomatidae</taxon>
        <taxon>Trypanosoma</taxon>
    </lineage>
</organism>
<dbReference type="InterPro" id="IPR026697">
    <property type="entry name" value="DNAAF6"/>
</dbReference>
<accession>A0A1X0NZY8</accession>
<dbReference type="VEuPathDB" id="TriTrypDB:TM35_000093060"/>
<dbReference type="AlphaFoldDB" id="A0A1X0NZY8"/>
<dbReference type="GO" id="GO:0051087">
    <property type="term" value="F:protein-folding chaperone binding"/>
    <property type="evidence" value="ECO:0007669"/>
    <property type="project" value="InterPro"/>
</dbReference>